<dbReference type="InterPro" id="IPR038726">
    <property type="entry name" value="PDDEXK_AddAB-type"/>
</dbReference>
<accession>A0A381TMN1</accession>
<reference evidence="2" key="1">
    <citation type="submission" date="2018-05" db="EMBL/GenBank/DDBJ databases">
        <authorList>
            <person name="Lanie J.A."/>
            <person name="Ng W.-L."/>
            <person name="Kazmierczak K.M."/>
            <person name="Andrzejewski T.M."/>
            <person name="Davidsen T.M."/>
            <person name="Wayne K.J."/>
            <person name="Tettelin H."/>
            <person name="Glass J.I."/>
            <person name="Rusch D."/>
            <person name="Podicherti R."/>
            <person name="Tsui H.-C.T."/>
            <person name="Winkler M.E."/>
        </authorList>
    </citation>
    <scope>NUCLEOTIDE SEQUENCE</scope>
</reference>
<sequence length="248" mass="29132">MNNIFDKDIKLVEPGHKYILSDNPDIKFRSVTEIVGEFFEPFDQIAVAEKLVASHPKYRMMSVEDLISIWDEKRDFGTKIHNEIETCLNDSDYPDKIDFYQYDVKTRYALDWLREHDLKYDLDIYPEVKVFSSEVNIAGSIDVLLYNKNTDSYTIVDWKTSRKIDTKGFKNKKGTHSITKELQDCNFVHYSFQLSFYRYLLEEYYGLKISNQIIAHISDKGCVGLQGNYYQQEVVDMIEHHLDSLNGV</sequence>
<organism evidence="2">
    <name type="scientific">marine metagenome</name>
    <dbReference type="NCBI Taxonomy" id="408172"/>
    <lineage>
        <taxon>unclassified sequences</taxon>
        <taxon>metagenomes</taxon>
        <taxon>ecological metagenomes</taxon>
    </lineage>
</organism>
<dbReference type="InterPro" id="IPR011604">
    <property type="entry name" value="PDDEXK-like_dom_sf"/>
</dbReference>
<proteinExistence type="predicted"/>
<dbReference type="Pfam" id="PF12705">
    <property type="entry name" value="PDDEXK_1"/>
    <property type="match status" value="1"/>
</dbReference>
<protein>
    <recommendedName>
        <fullName evidence="1">PD-(D/E)XK endonuclease-like domain-containing protein</fullName>
    </recommendedName>
</protein>
<evidence type="ECO:0000259" key="1">
    <source>
        <dbReference type="Pfam" id="PF12705"/>
    </source>
</evidence>
<dbReference type="Gene3D" id="3.90.320.10">
    <property type="match status" value="1"/>
</dbReference>
<dbReference type="AlphaFoldDB" id="A0A381TMN1"/>
<evidence type="ECO:0000313" key="2">
    <source>
        <dbReference type="EMBL" id="SVA16761.1"/>
    </source>
</evidence>
<feature type="domain" description="PD-(D/E)XK endonuclease-like" evidence="1">
    <location>
        <begin position="124"/>
        <end position="204"/>
    </location>
</feature>
<dbReference type="EMBL" id="UINC01004775">
    <property type="protein sequence ID" value="SVA16761.1"/>
    <property type="molecule type" value="Genomic_DNA"/>
</dbReference>
<name>A0A381TMN1_9ZZZZ</name>
<gene>
    <name evidence="2" type="ORF">METZ01_LOCUS69615</name>
</gene>